<reference evidence="5" key="2">
    <citation type="journal article" date="2019" name="bioRxiv">
        <title>Genomics, evolutionary history and diagnostics of the Alternaria alternata species group including apple and Asian pear pathotypes.</title>
        <authorList>
            <person name="Armitage A.D."/>
            <person name="Cockerton H.M."/>
            <person name="Sreenivasaprasad S."/>
            <person name="Woodhall J.W."/>
            <person name="Lane C.R."/>
            <person name="Harrison R.J."/>
            <person name="Clarkson J.P."/>
        </authorList>
    </citation>
    <scope>NUCLEOTIDE SEQUENCE [LARGE SCALE GENOMIC DNA]</scope>
    <source>
        <strain evidence="5">FERA 1177</strain>
    </source>
</reference>
<reference evidence="2 4" key="1">
    <citation type="submission" date="2016-05" db="EMBL/GenBank/DDBJ databases">
        <title>Comparative analysis of secretome profiles of manganese(II)-oxidizing ascomycete fungi.</title>
        <authorList>
            <consortium name="DOE Joint Genome Institute"/>
            <person name="Zeiner C.A."/>
            <person name="Purvine S.O."/>
            <person name="Zink E.M."/>
            <person name="Wu S."/>
            <person name="Pasa-Tolic L."/>
            <person name="Chaput D.L."/>
            <person name="Haridas S."/>
            <person name="Grigoriev I.V."/>
            <person name="Santelli C.M."/>
            <person name="Hansel C.M."/>
        </authorList>
    </citation>
    <scope>NUCLEOTIDE SEQUENCE [LARGE SCALE GENOMIC DNA]</scope>
    <source>
        <strain evidence="2 4">SRC1lrK2f</strain>
    </source>
</reference>
<evidence type="ECO:0000313" key="5">
    <source>
        <dbReference type="Proteomes" id="UP000291422"/>
    </source>
</evidence>
<keyword evidence="4" id="KW-1185">Reference proteome</keyword>
<evidence type="ECO:0000256" key="1">
    <source>
        <dbReference type="SAM" id="MobiDB-lite"/>
    </source>
</evidence>
<reference evidence="3" key="3">
    <citation type="journal article" date="2019" name="J. ISSAAS">
        <title>Genomics, evolutionary history and diagnostics of the Alternaria alternata species group including apple and Asian pear pathotypes.</title>
        <authorList>
            <person name="Armitage A.D."/>
            <person name="Cockerton H.M."/>
            <person name="Sreenivasaprasad S."/>
            <person name="Woodhall J."/>
            <person name="Lane C."/>
            <person name="Harrison R.J."/>
            <person name="Clarkson J.P."/>
        </authorList>
    </citation>
    <scope>NUCLEOTIDE SEQUENCE</scope>
    <source>
        <strain evidence="3">FERA 1177</strain>
    </source>
</reference>
<dbReference type="RefSeq" id="XP_018385728.1">
    <property type="nucleotide sequence ID" value="XM_018530130.1"/>
</dbReference>
<dbReference type="EMBL" id="KV441479">
    <property type="protein sequence ID" value="OAG20307.1"/>
    <property type="molecule type" value="Genomic_DNA"/>
</dbReference>
<feature type="compositionally biased region" description="Basic and acidic residues" evidence="1">
    <location>
        <begin position="7"/>
        <end position="21"/>
    </location>
</feature>
<name>A0A177DLQ7_ALTAL</name>
<feature type="compositionally biased region" description="Polar residues" evidence="1">
    <location>
        <begin position="193"/>
        <end position="212"/>
    </location>
</feature>
<dbReference type="AlphaFoldDB" id="A0A177DLQ7"/>
<gene>
    <name evidence="3" type="ORF">AA0117_g9803</name>
    <name evidence="2" type="ORF">CC77DRAFT_119389</name>
</gene>
<dbReference type="EMBL" id="PDXD01000034">
    <property type="protein sequence ID" value="RYN71235.1"/>
    <property type="molecule type" value="Genomic_DNA"/>
</dbReference>
<sequence>MSQPNSKDNRARLPEAAHEDTPGIAGDQARGQAPPYAYDHGILTNYNLAASYTTVYGDSADRDWQDVALLFASTLLKVNALNEALHHAFQARDAHAFALCDDFVRNFDKCLQDRILALARGETHDVPGHERLPGASMMRWASKNASKTKVDSSTQTVEDDGSSHSIPEVTVNIPHPDDGSPRRERSRIVPVESTGTETVPFNDDQFNTKQGM</sequence>
<evidence type="ECO:0000313" key="2">
    <source>
        <dbReference type="EMBL" id="OAG20307.1"/>
    </source>
</evidence>
<accession>A0A177DLQ7</accession>
<feature type="compositionally biased region" description="Basic and acidic residues" evidence="1">
    <location>
        <begin position="175"/>
        <end position="187"/>
    </location>
</feature>
<organism evidence="2 4">
    <name type="scientific">Alternaria alternata</name>
    <name type="common">Alternaria rot fungus</name>
    <name type="synonym">Torula alternata</name>
    <dbReference type="NCBI Taxonomy" id="5599"/>
    <lineage>
        <taxon>Eukaryota</taxon>
        <taxon>Fungi</taxon>
        <taxon>Dikarya</taxon>
        <taxon>Ascomycota</taxon>
        <taxon>Pezizomycotina</taxon>
        <taxon>Dothideomycetes</taxon>
        <taxon>Pleosporomycetidae</taxon>
        <taxon>Pleosporales</taxon>
        <taxon>Pleosporineae</taxon>
        <taxon>Pleosporaceae</taxon>
        <taxon>Alternaria</taxon>
        <taxon>Alternaria sect. Alternaria</taxon>
        <taxon>Alternaria alternata complex</taxon>
    </lineage>
</organism>
<dbReference type="GeneID" id="29115724"/>
<feature type="region of interest" description="Disordered" evidence="1">
    <location>
        <begin position="1"/>
        <end position="30"/>
    </location>
</feature>
<dbReference type="Proteomes" id="UP000291422">
    <property type="component" value="Unassembled WGS sequence"/>
</dbReference>
<evidence type="ECO:0000313" key="4">
    <source>
        <dbReference type="Proteomes" id="UP000077248"/>
    </source>
</evidence>
<feature type="compositionally biased region" description="Polar residues" evidence="1">
    <location>
        <begin position="144"/>
        <end position="156"/>
    </location>
</feature>
<evidence type="ECO:0000313" key="3">
    <source>
        <dbReference type="EMBL" id="RYN71235.1"/>
    </source>
</evidence>
<protein>
    <submittedName>
        <fullName evidence="2">Uncharacterized protein</fullName>
    </submittedName>
</protein>
<feature type="region of interest" description="Disordered" evidence="1">
    <location>
        <begin position="144"/>
        <end position="212"/>
    </location>
</feature>
<dbReference type="Proteomes" id="UP000077248">
    <property type="component" value="Unassembled WGS sequence"/>
</dbReference>
<dbReference type="KEGG" id="aalt:CC77DRAFT_119389"/>
<proteinExistence type="predicted"/>
<dbReference type="VEuPathDB" id="FungiDB:CC77DRAFT_119389"/>